<accession>A0ABN9UYV2</accession>
<evidence type="ECO:0000313" key="2">
    <source>
        <dbReference type="Proteomes" id="UP001189429"/>
    </source>
</evidence>
<evidence type="ECO:0000313" key="1">
    <source>
        <dbReference type="EMBL" id="CAK0864419.1"/>
    </source>
</evidence>
<dbReference type="EMBL" id="CAUYUJ010016364">
    <property type="protein sequence ID" value="CAK0864419.1"/>
    <property type="molecule type" value="Genomic_DNA"/>
</dbReference>
<proteinExistence type="predicted"/>
<protein>
    <submittedName>
        <fullName evidence="1">Uncharacterized protein</fullName>
    </submittedName>
</protein>
<reference evidence="1" key="1">
    <citation type="submission" date="2023-10" db="EMBL/GenBank/DDBJ databases">
        <authorList>
            <person name="Chen Y."/>
            <person name="Shah S."/>
            <person name="Dougan E. K."/>
            <person name="Thang M."/>
            <person name="Chan C."/>
        </authorList>
    </citation>
    <scope>NUCLEOTIDE SEQUENCE [LARGE SCALE GENOMIC DNA]</scope>
</reference>
<organism evidence="1 2">
    <name type="scientific">Prorocentrum cordatum</name>
    <dbReference type="NCBI Taxonomy" id="2364126"/>
    <lineage>
        <taxon>Eukaryota</taxon>
        <taxon>Sar</taxon>
        <taxon>Alveolata</taxon>
        <taxon>Dinophyceae</taxon>
        <taxon>Prorocentrales</taxon>
        <taxon>Prorocentraceae</taxon>
        <taxon>Prorocentrum</taxon>
    </lineage>
</organism>
<sequence length="88" mass="10109">MRVVAAWFELANQQPELHKAIKKRWYPAVERLAGKTRWSKVTSLYSALAATLRGLNVHMDDLHRFWTCPVLNRSPDPAISESQHLVAK</sequence>
<name>A0ABN9UYV2_9DINO</name>
<dbReference type="Proteomes" id="UP001189429">
    <property type="component" value="Unassembled WGS sequence"/>
</dbReference>
<gene>
    <name evidence="1" type="ORF">PCOR1329_LOCUS52326</name>
</gene>
<keyword evidence="2" id="KW-1185">Reference proteome</keyword>
<comment type="caution">
    <text evidence="1">The sequence shown here is derived from an EMBL/GenBank/DDBJ whole genome shotgun (WGS) entry which is preliminary data.</text>
</comment>
<feature type="non-terminal residue" evidence="1">
    <location>
        <position position="88"/>
    </location>
</feature>